<dbReference type="OrthoDB" id="2736797at2"/>
<dbReference type="AlphaFoldDB" id="A0A1E4R0V6"/>
<comment type="caution">
    <text evidence="1">The sequence shown here is derived from an EMBL/GenBank/DDBJ whole genome shotgun (WGS) entry which is preliminary data.</text>
</comment>
<evidence type="ECO:0000313" key="1">
    <source>
        <dbReference type="EMBL" id="ODV54094.1"/>
    </source>
</evidence>
<gene>
    <name evidence="1" type="ORF">BG258_18660</name>
</gene>
<protein>
    <submittedName>
        <fullName evidence="1">Uncharacterized protein</fullName>
    </submittedName>
</protein>
<accession>A0A1E4R0V6</accession>
<name>A0A1E4R0V6_9BACI</name>
<dbReference type="Proteomes" id="UP000094784">
    <property type="component" value="Unassembled WGS sequence"/>
</dbReference>
<dbReference type="RefSeq" id="WP_069482862.1">
    <property type="nucleotide sequence ID" value="NZ_CP130331.1"/>
</dbReference>
<evidence type="ECO:0000313" key="2">
    <source>
        <dbReference type="Proteomes" id="UP000094784"/>
    </source>
</evidence>
<dbReference type="EMBL" id="MECQ01000002">
    <property type="protein sequence ID" value="ODV54094.1"/>
    <property type="molecule type" value="Genomic_DNA"/>
</dbReference>
<sequence length="299" mass="34255">MKVELENLFSIDESSQDQVINVYNRHGIAIGAPEIRKRNLKTKFNPIFTLNEDVTYEKVAAVYESLEREFGIVSIGERFYFEFSDLEYERAPLFTLNSTGNSPEMFLEDKGTLFSLSTHCKNCGLMDKEQLSPIVIDTSHMNGRHLVHVSGYWVASEELVALLKNEKLEGFEFLEVIHQGPEQGKQQAYQIIPTQILPACSQDSVKLYFATEQPPCSCGLNGVIKGPDIYHQENLAALKGDVFYSAEWSHDGRYLYKKTLFSKRFREVIIKHGISREVRGEKDRNFGPKDWLFDPVLIK</sequence>
<proteinExistence type="predicted"/>
<organism evidence="1 2">
    <name type="scientific">Lysinibacillus fusiformis</name>
    <dbReference type="NCBI Taxonomy" id="28031"/>
    <lineage>
        <taxon>Bacteria</taxon>
        <taxon>Bacillati</taxon>
        <taxon>Bacillota</taxon>
        <taxon>Bacilli</taxon>
        <taxon>Bacillales</taxon>
        <taxon>Bacillaceae</taxon>
        <taxon>Lysinibacillus</taxon>
    </lineage>
</organism>
<reference evidence="1 2" key="1">
    <citation type="submission" date="2016-09" db="EMBL/GenBank/DDBJ databases">
        <title>Draft genome sequence of the soil isolate, Lysinibacillus fusiformis M5, a potential hypoxanthine producer.</title>
        <authorList>
            <person name="Gallegos-Monterrosa R."/>
            <person name="Maroti G."/>
            <person name="Balint B."/>
            <person name="Kovacs A.T."/>
        </authorList>
    </citation>
    <scope>NUCLEOTIDE SEQUENCE [LARGE SCALE GENOMIC DNA]</scope>
    <source>
        <strain evidence="1 2">M5</strain>
    </source>
</reference>